<dbReference type="EMBL" id="OV170221">
    <property type="protein sequence ID" value="CAH0714548.1"/>
    <property type="molecule type" value="Genomic_DNA"/>
</dbReference>
<reference evidence="1" key="1">
    <citation type="submission" date="2021-12" db="EMBL/GenBank/DDBJ databases">
        <authorList>
            <person name="Martin H S."/>
        </authorList>
    </citation>
    <scope>NUCLEOTIDE SEQUENCE</scope>
</reference>
<gene>
    <name evidence="1" type="ORF">BINO364_LOCUS1586</name>
</gene>
<sequence length="84" mass="9837">MRTYKSSKTQLSHLHGLCDLVQVVDEVIGEQLQVRRFIDRDTAWGTTSAQRYRPFHCLWAKCRKISLSERFTEAHSEGFRAQPK</sequence>
<dbReference type="AlphaFoldDB" id="A0A8J9V311"/>
<accession>A0A8J9V311</accession>
<evidence type="ECO:0000313" key="1">
    <source>
        <dbReference type="EMBL" id="CAH0714548.1"/>
    </source>
</evidence>
<evidence type="ECO:0000313" key="2">
    <source>
        <dbReference type="Proteomes" id="UP000838878"/>
    </source>
</evidence>
<name>A0A8J9V311_9NEOP</name>
<dbReference type="Proteomes" id="UP000838878">
    <property type="component" value="Chromosome 1"/>
</dbReference>
<feature type="non-terminal residue" evidence="1">
    <location>
        <position position="84"/>
    </location>
</feature>
<protein>
    <submittedName>
        <fullName evidence="1">Uncharacterized protein</fullName>
    </submittedName>
</protein>
<keyword evidence="2" id="KW-1185">Reference proteome</keyword>
<proteinExistence type="predicted"/>
<organism evidence="1 2">
    <name type="scientific">Brenthis ino</name>
    <name type="common">lesser marbled fritillary</name>
    <dbReference type="NCBI Taxonomy" id="405034"/>
    <lineage>
        <taxon>Eukaryota</taxon>
        <taxon>Metazoa</taxon>
        <taxon>Ecdysozoa</taxon>
        <taxon>Arthropoda</taxon>
        <taxon>Hexapoda</taxon>
        <taxon>Insecta</taxon>
        <taxon>Pterygota</taxon>
        <taxon>Neoptera</taxon>
        <taxon>Endopterygota</taxon>
        <taxon>Lepidoptera</taxon>
        <taxon>Glossata</taxon>
        <taxon>Ditrysia</taxon>
        <taxon>Papilionoidea</taxon>
        <taxon>Nymphalidae</taxon>
        <taxon>Heliconiinae</taxon>
        <taxon>Argynnini</taxon>
        <taxon>Brenthis</taxon>
    </lineage>
</organism>